<dbReference type="GO" id="GO:0016020">
    <property type="term" value="C:membrane"/>
    <property type="evidence" value="ECO:0007669"/>
    <property type="project" value="UniProtKB-SubCell"/>
</dbReference>
<comment type="subcellular location">
    <subcellularLocation>
        <location evidence="1">Membrane</location>
        <topology evidence="1">Multi-pass membrane protein</topology>
    </subcellularLocation>
</comment>
<keyword evidence="4 5" id="KW-0472">Membrane</keyword>
<dbReference type="InterPro" id="IPR006976">
    <property type="entry name" value="VanZ-like"/>
</dbReference>
<feature type="transmembrane region" description="Helical" evidence="5">
    <location>
        <begin position="94"/>
        <end position="118"/>
    </location>
</feature>
<keyword evidence="8" id="KW-1185">Reference proteome</keyword>
<dbReference type="EMBL" id="FQUH01000008">
    <property type="protein sequence ID" value="SHF33374.1"/>
    <property type="molecule type" value="Genomic_DNA"/>
</dbReference>
<dbReference type="SUPFAM" id="SSF144091">
    <property type="entry name" value="Rhomboid-like"/>
    <property type="match status" value="1"/>
</dbReference>
<keyword evidence="3 5" id="KW-1133">Transmembrane helix</keyword>
<evidence type="ECO:0000256" key="3">
    <source>
        <dbReference type="ARBA" id="ARBA00022989"/>
    </source>
</evidence>
<organism evidence="7 8">
    <name type="scientific">Vibrio gazogenes DSM 21264 = NBRC 103151</name>
    <dbReference type="NCBI Taxonomy" id="1123492"/>
    <lineage>
        <taxon>Bacteria</taxon>
        <taxon>Pseudomonadati</taxon>
        <taxon>Pseudomonadota</taxon>
        <taxon>Gammaproteobacteria</taxon>
        <taxon>Vibrionales</taxon>
        <taxon>Vibrionaceae</taxon>
        <taxon>Vibrio</taxon>
    </lineage>
</organism>
<proteinExistence type="predicted"/>
<dbReference type="InterPro" id="IPR035952">
    <property type="entry name" value="Rhomboid-like_sf"/>
</dbReference>
<evidence type="ECO:0000256" key="5">
    <source>
        <dbReference type="SAM" id="Phobius"/>
    </source>
</evidence>
<dbReference type="RefSeq" id="WP_235862525.1">
    <property type="nucleotide sequence ID" value="NZ_FQUH01000008.1"/>
</dbReference>
<gene>
    <name evidence="7" type="ORF">SAMN02745781_02020</name>
</gene>
<feature type="transmembrane region" description="Helical" evidence="5">
    <location>
        <begin position="14"/>
        <end position="34"/>
    </location>
</feature>
<evidence type="ECO:0000259" key="6">
    <source>
        <dbReference type="Pfam" id="PF04892"/>
    </source>
</evidence>
<dbReference type="AlphaFoldDB" id="A0A1M5AT42"/>
<protein>
    <submittedName>
        <fullName evidence="7">VanZ like family protein</fullName>
    </submittedName>
</protein>
<sequence>MSLIITLLQTVKKYWLIIMGSILVSITVLSLWPLATLPSVPGTDKVHHLIGYAALMFPVALRQPRQWRWIGLALLAYSGGIELVQPYVNRYGEWLDLAANAGGLLCGWLLAMALNFCLSVQDRQQ</sequence>
<evidence type="ECO:0000313" key="8">
    <source>
        <dbReference type="Proteomes" id="UP000184159"/>
    </source>
</evidence>
<evidence type="ECO:0000256" key="4">
    <source>
        <dbReference type="ARBA" id="ARBA00023136"/>
    </source>
</evidence>
<reference evidence="8" key="1">
    <citation type="submission" date="2016-11" db="EMBL/GenBank/DDBJ databases">
        <authorList>
            <person name="Varghese N."/>
            <person name="Submissions S."/>
        </authorList>
    </citation>
    <scope>NUCLEOTIDE SEQUENCE [LARGE SCALE GENOMIC DNA]</scope>
    <source>
        <strain evidence="8">DSM 21264</strain>
    </source>
</reference>
<name>A0A1M5AT42_VIBGA</name>
<evidence type="ECO:0000256" key="1">
    <source>
        <dbReference type="ARBA" id="ARBA00004141"/>
    </source>
</evidence>
<feature type="domain" description="VanZ-like" evidence="6">
    <location>
        <begin position="39"/>
        <end position="114"/>
    </location>
</feature>
<dbReference type="Proteomes" id="UP000184159">
    <property type="component" value="Unassembled WGS sequence"/>
</dbReference>
<keyword evidence="2 5" id="KW-0812">Transmembrane</keyword>
<evidence type="ECO:0000313" key="7">
    <source>
        <dbReference type="EMBL" id="SHF33374.1"/>
    </source>
</evidence>
<accession>A0A1M5AT42</accession>
<evidence type="ECO:0000256" key="2">
    <source>
        <dbReference type="ARBA" id="ARBA00022692"/>
    </source>
</evidence>
<dbReference type="Pfam" id="PF04892">
    <property type="entry name" value="VanZ"/>
    <property type="match status" value="1"/>
</dbReference>